<comment type="caution">
    <text evidence="9">The sequence shown here is derived from an EMBL/GenBank/DDBJ whole genome shotgun (WGS) entry which is preliminary data.</text>
</comment>
<dbReference type="AlphaFoldDB" id="A0AAW6BX84"/>
<organism evidence="9 10">
    <name type="scientific">Flavonifractor plautii</name>
    <name type="common">Fusobacterium plautii</name>
    <dbReference type="NCBI Taxonomy" id="292800"/>
    <lineage>
        <taxon>Bacteria</taxon>
        <taxon>Bacillati</taxon>
        <taxon>Bacillota</taxon>
        <taxon>Clostridia</taxon>
        <taxon>Eubacteriales</taxon>
        <taxon>Oscillospiraceae</taxon>
        <taxon>Flavonifractor</taxon>
    </lineage>
</organism>
<evidence type="ECO:0000256" key="1">
    <source>
        <dbReference type="ARBA" id="ARBA00003283"/>
    </source>
</evidence>
<dbReference type="InterPro" id="IPR050090">
    <property type="entry name" value="Tyrosine_recombinase_XerCD"/>
</dbReference>
<proteinExistence type="inferred from homology"/>
<gene>
    <name evidence="9" type="ORF">PND83_00100</name>
</gene>
<dbReference type="PANTHER" id="PTHR30349:SF81">
    <property type="entry name" value="TYROSINE RECOMBINASE XERC"/>
    <property type="match status" value="1"/>
</dbReference>
<dbReference type="InterPro" id="IPR010998">
    <property type="entry name" value="Integrase_recombinase_N"/>
</dbReference>
<dbReference type="Proteomes" id="UP001211006">
    <property type="component" value="Unassembled WGS sequence"/>
</dbReference>
<dbReference type="PROSITE" id="PS51898">
    <property type="entry name" value="TYR_RECOMBINASE"/>
    <property type="match status" value="1"/>
</dbReference>
<dbReference type="SUPFAM" id="SSF56349">
    <property type="entry name" value="DNA breaking-rejoining enzymes"/>
    <property type="match status" value="1"/>
</dbReference>
<dbReference type="RefSeq" id="WP_148341203.1">
    <property type="nucleotide sequence ID" value="NZ_CAXUMB010000032.1"/>
</dbReference>
<dbReference type="PANTHER" id="PTHR30349">
    <property type="entry name" value="PHAGE INTEGRASE-RELATED"/>
    <property type="match status" value="1"/>
</dbReference>
<evidence type="ECO:0000256" key="6">
    <source>
        <dbReference type="PROSITE-ProRule" id="PRU01248"/>
    </source>
</evidence>
<dbReference type="EMBL" id="JAQLWO010000001">
    <property type="protein sequence ID" value="MDB7904377.1"/>
    <property type="molecule type" value="Genomic_DNA"/>
</dbReference>
<evidence type="ECO:0000256" key="3">
    <source>
        <dbReference type="ARBA" id="ARBA00022908"/>
    </source>
</evidence>
<comment type="function">
    <text evidence="1">Site-specific tyrosine recombinase, which acts by catalyzing the cutting and rejoining of the recombining DNA molecules.</text>
</comment>
<dbReference type="PROSITE" id="PS51900">
    <property type="entry name" value="CB"/>
    <property type="match status" value="1"/>
</dbReference>
<dbReference type="GO" id="GO:0003677">
    <property type="term" value="F:DNA binding"/>
    <property type="evidence" value="ECO:0007669"/>
    <property type="project" value="UniProtKB-UniRule"/>
</dbReference>
<reference evidence="9" key="1">
    <citation type="submission" date="2023-01" db="EMBL/GenBank/DDBJ databases">
        <title>Human gut microbiome strain richness.</title>
        <authorList>
            <person name="Chen-Liaw A."/>
        </authorList>
    </citation>
    <scope>NUCLEOTIDE SEQUENCE</scope>
    <source>
        <strain evidence="9">2225st1_A6_2225SCRN_200828</strain>
    </source>
</reference>
<dbReference type="InterPro" id="IPR013762">
    <property type="entry name" value="Integrase-like_cat_sf"/>
</dbReference>
<dbReference type="InterPro" id="IPR044068">
    <property type="entry name" value="CB"/>
</dbReference>
<accession>A0AAW6BX84</accession>
<dbReference type="InterPro" id="IPR004107">
    <property type="entry name" value="Integrase_SAM-like_N"/>
</dbReference>
<evidence type="ECO:0000259" key="8">
    <source>
        <dbReference type="PROSITE" id="PS51900"/>
    </source>
</evidence>
<comment type="similarity">
    <text evidence="2">Belongs to the 'phage' integrase family.</text>
</comment>
<feature type="domain" description="Tyr recombinase" evidence="7">
    <location>
        <begin position="111"/>
        <end position="299"/>
    </location>
</feature>
<evidence type="ECO:0000313" key="10">
    <source>
        <dbReference type="Proteomes" id="UP001211006"/>
    </source>
</evidence>
<keyword evidence="4 6" id="KW-0238">DNA-binding</keyword>
<protein>
    <submittedName>
        <fullName evidence="9">Phage integrase N-terminal SAM-like domain-containing protein</fullName>
    </submittedName>
</protein>
<dbReference type="InterPro" id="IPR002104">
    <property type="entry name" value="Integrase_catalytic"/>
</dbReference>
<dbReference type="Pfam" id="PF13495">
    <property type="entry name" value="Phage_int_SAM_4"/>
    <property type="match status" value="1"/>
</dbReference>
<evidence type="ECO:0000256" key="4">
    <source>
        <dbReference type="ARBA" id="ARBA00023125"/>
    </source>
</evidence>
<keyword evidence="3" id="KW-0229">DNA integration</keyword>
<evidence type="ECO:0000313" key="9">
    <source>
        <dbReference type="EMBL" id="MDB7904377.1"/>
    </source>
</evidence>
<dbReference type="Gene3D" id="1.10.150.130">
    <property type="match status" value="1"/>
</dbReference>
<sequence>MAKQYENLIAQLNRLHRHNRQGSYRTRARYYEAMQRFCRFLANRYGLERLANIAPKHLIAYILYLQESGKAPSTIKTDLAAIRFYHDIMSAPRYTLPDNGELCLQQRTILGVDRTWSVQEFEAMLRLASELGREDYVTIFMLGWYEGLRIHECFRIDTATAAQALREQTITIKGKGGLVRTLPLNPILKPRFRYHLEQTPRGGKLFVPDGVPTHQAIKALQAFIYVHRPYAQDPDSTRPMTFHGLRHTCAARWYDAHIQAGDSPYAARKAVAELLGHGRDDVTKIYLASRSAGQEGGAR</sequence>
<evidence type="ECO:0000259" key="7">
    <source>
        <dbReference type="PROSITE" id="PS51898"/>
    </source>
</evidence>
<feature type="domain" description="Core-binding (CB)" evidence="8">
    <location>
        <begin position="6"/>
        <end position="90"/>
    </location>
</feature>
<dbReference type="InterPro" id="IPR011010">
    <property type="entry name" value="DNA_brk_join_enz"/>
</dbReference>
<evidence type="ECO:0000256" key="2">
    <source>
        <dbReference type="ARBA" id="ARBA00008857"/>
    </source>
</evidence>
<evidence type="ECO:0000256" key="5">
    <source>
        <dbReference type="ARBA" id="ARBA00023172"/>
    </source>
</evidence>
<dbReference type="Pfam" id="PF00589">
    <property type="entry name" value="Phage_integrase"/>
    <property type="match status" value="1"/>
</dbReference>
<dbReference type="GO" id="GO:0015074">
    <property type="term" value="P:DNA integration"/>
    <property type="evidence" value="ECO:0007669"/>
    <property type="project" value="UniProtKB-KW"/>
</dbReference>
<dbReference type="GO" id="GO:0006310">
    <property type="term" value="P:DNA recombination"/>
    <property type="evidence" value="ECO:0007669"/>
    <property type="project" value="UniProtKB-KW"/>
</dbReference>
<name>A0AAW6BX84_FLAPL</name>
<dbReference type="Gene3D" id="1.10.443.10">
    <property type="entry name" value="Intergrase catalytic core"/>
    <property type="match status" value="1"/>
</dbReference>
<keyword evidence="5" id="KW-0233">DNA recombination</keyword>